<dbReference type="PIRSF" id="PIRSF004491">
    <property type="entry name" value="FAD_Synth"/>
    <property type="match status" value="1"/>
</dbReference>
<proteinExistence type="inferred from homology"/>
<comment type="pathway">
    <text evidence="2 14">Cofactor biosynthesis; FMN biosynthesis; FMN from riboflavin (ATP route): step 1/1.</text>
</comment>
<dbReference type="CDD" id="cd02064">
    <property type="entry name" value="FAD_synthetase_N"/>
    <property type="match status" value="1"/>
</dbReference>
<dbReference type="AlphaFoldDB" id="A0A0R1Y3P2"/>
<keyword evidence="5 14" id="KW-0808">Transferase</keyword>
<dbReference type="PANTHER" id="PTHR22749">
    <property type="entry name" value="RIBOFLAVIN KINASE/FMN ADENYLYLTRANSFERASE"/>
    <property type="match status" value="1"/>
</dbReference>
<evidence type="ECO:0000256" key="3">
    <source>
        <dbReference type="ARBA" id="ARBA00022630"/>
    </source>
</evidence>
<comment type="catalytic activity">
    <reaction evidence="12 14">
        <text>riboflavin + ATP = FMN + ADP + H(+)</text>
        <dbReference type="Rhea" id="RHEA:14357"/>
        <dbReference type="ChEBI" id="CHEBI:15378"/>
        <dbReference type="ChEBI" id="CHEBI:30616"/>
        <dbReference type="ChEBI" id="CHEBI:57986"/>
        <dbReference type="ChEBI" id="CHEBI:58210"/>
        <dbReference type="ChEBI" id="CHEBI:456216"/>
        <dbReference type="EC" id="2.7.1.26"/>
    </reaction>
</comment>
<reference evidence="16 17" key="1">
    <citation type="journal article" date="2015" name="Genome Announc.">
        <title>Expanding the biotechnology potential of lactobacilli through comparative genomics of 213 strains and associated genera.</title>
        <authorList>
            <person name="Sun Z."/>
            <person name="Harris H.M."/>
            <person name="McCann A."/>
            <person name="Guo C."/>
            <person name="Argimon S."/>
            <person name="Zhang W."/>
            <person name="Yang X."/>
            <person name="Jeffery I.B."/>
            <person name="Cooney J.C."/>
            <person name="Kagawa T.F."/>
            <person name="Liu W."/>
            <person name="Song Y."/>
            <person name="Salvetti E."/>
            <person name="Wrobel A."/>
            <person name="Rasinkangas P."/>
            <person name="Parkhill J."/>
            <person name="Rea M.C."/>
            <person name="O'Sullivan O."/>
            <person name="Ritari J."/>
            <person name="Douillard F.P."/>
            <person name="Paul Ross R."/>
            <person name="Yang R."/>
            <person name="Briner A.E."/>
            <person name="Felis G.E."/>
            <person name="de Vos W.M."/>
            <person name="Barrangou R."/>
            <person name="Klaenhammer T.R."/>
            <person name="Caufield P.W."/>
            <person name="Cui Y."/>
            <person name="Zhang H."/>
            <person name="O'Toole P.W."/>
        </authorList>
    </citation>
    <scope>NUCLEOTIDE SEQUENCE [LARGE SCALE GENOMIC DNA]</scope>
    <source>
        <strain evidence="16 17">DSM 18527</strain>
    </source>
</reference>
<dbReference type="SMART" id="SM00904">
    <property type="entry name" value="Flavokinase"/>
    <property type="match status" value="1"/>
</dbReference>
<evidence type="ECO:0000256" key="13">
    <source>
        <dbReference type="ARBA" id="ARBA00049494"/>
    </source>
</evidence>
<dbReference type="PANTHER" id="PTHR22749:SF6">
    <property type="entry name" value="RIBOFLAVIN KINASE"/>
    <property type="match status" value="1"/>
</dbReference>
<dbReference type="NCBIfam" id="TIGR00083">
    <property type="entry name" value="ribF"/>
    <property type="match status" value="1"/>
</dbReference>
<keyword evidence="6 14" id="KW-0548">Nucleotidyltransferase</keyword>
<name>A0A0R1Y3P2_9LACO</name>
<dbReference type="eggNOG" id="COG0196">
    <property type="taxonomic scope" value="Bacteria"/>
</dbReference>
<evidence type="ECO:0000313" key="17">
    <source>
        <dbReference type="Proteomes" id="UP000051236"/>
    </source>
</evidence>
<protein>
    <recommendedName>
        <fullName evidence="14">Riboflavin biosynthesis protein</fullName>
    </recommendedName>
    <domain>
        <recommendedName>
            <fullName evidence="14">Riboflavin kinase</fullName>
            <ecNumber evidence="14">2.7.1.26</ecNumber>
        </recommendedName>
        <alternativeName>
            <fullName evidence="14">Flavokinase</fullName>
        </alternativeName>
    </domain>
    <domain>
        <recommendedName>
            <fullName evidence="14">FMN adenylyltransferase</fullName>
            <ecNumber evidence="14">2.7.7.2</ecNumber>
        </recommendedName>
        <alternativeName>
            <fullName evidence="14">FAD pyrophosphorylase</fullName>
        </alternativeName>
        <alternativeName>
            <fullName evidence="14">FAD synthase</fullName>
        </alternativeName>
    </domain>
</protein>
<dbReference type="Pfam" id="PF06574">
    <property type="entry name" value="FAD_syn"/>
    <property type="match status" value="1"/>
</dbReference>
<organism evidence="16 17">
    <name type="scientific">Agrilactobacillus composti DSM 18527 = JCM 14202</name>
    <dbReference type="NCBI Taxonomy" id="1423734"/>
    <lineage>
        <taxon>Bacteria</taxon>
        <taxon>Bacillati</taxon>
        <taxon>Bacillota</taxon>
        <taxon>Bacilli</taxon>
        <taxon>Lactobacillales</taxon>
        <taxon>Lactobacillaceae</taxon>
        <taxon>Agrilactobacillus</taxon>
    </lineage>
</organism>
<dbReference type="EMBL" id="AZGA01000001">
    <property type="protein sequence ID" value="KRM36850.1"/>
    <property type="molecule type" value="Genomic_DNA"/>
</dbReference>
<feature type="domain" description="Riboflavin kinase" evidence="15">
    <location>
        <begin position="186"/>
        <end position="311"/>
    </location>
</feature>
<dbReference type="EC" id="2.7.1.26" evidence="14"/>
<evidence type="ECO:0000256" key="7">
    <source>
        <dbReference type="ARBA" id="ARBA00022741"/>
    </source>
</evidence>
<dbReference type="Proteomes" id="UP000051236">
    <property type="component" value="Unassembled WGS sequence"/>
</dbReference>
<comment type="similarity">
    <text evidence="14">Belongs to the ribF family.</text>
</comment>
<dbReference type="STRING" id="1423734.FC83_GL002254"/>
<dbReference type="InterPro" id="IPR015865">
    <property type="entry name" value="Riboflavin_kinase_bac/euk"/>
</dbReference>
<comment type="pathway">
    <text evidence="1 14">Cofactor biosynthesis; FAD biosynthesis; FAD from FMN: step 1/1.</text>
</comment>
<comment type="caution">
    <text evidence="16">The sequence shown here is derived from an EMBL/GenBank/DDBJ whole genome shotgun (WGS) entry which is preliminary data.</text>
</comment>
<dbReference type="InterPro" id="IPR002606">
    <property type="entry name" value="Riboflavin_kinase_bac"/>
</dbReference>
<dbReference type="GO" id="GO:0006747">
    <property type="term" value="P:FAD biosynthetic process"/>
    <property type="evidence" value="ECO:0007669"/>
    <property type="project" value="UniProtKB-UniRule"/>
</dbReference>
<dbReference type="SUPFAM" id="SSF82114">
    <property type="entry name" value="Riboflavin kinase-like"/>
    <property type="match status" value="1"/>
</dbReference>
<evidence type="ECO:0000313" key="16">
    <source>
        <dbReference type="EMBL" id="KRM36850.1"/>
    </source>
</evidence>
<evidence type="ECO:0000256" key="12">
    <source>
        <dbReference type="ARBA" id="ARBA00047880"/>
    </source>
</evidence>
<dbReference type="GO" id="GO:0003919">
    <property type="term" value="F:FMN adenylyltransferase activity"/>
    <property type="evidence" value="ECO:0007669"/>
    <property type="project" value="UniProtKB-UniRule"/>
</dbReference>
<dbReference type="Pfam" id="PF01687">
    <property type="entry name" value="Flavokinase"/>
    <property type="match status" value="1"/>
</dbReference>
<evidence type="ECO:0000256" key="8">
    <source>
        <dbReference type="ARBA" id="ARBA00022777"/>
    </source>
</evidence>
<keyword evidence="7 14" id="KW-0547">Nucleotide-binding</keyword>
<dbReference type="PATRIC" id="fig|1423734.3.peg.2278"/>
<evidence type="ECO:0000256" key="14">
    <source>
        <dbReference type="PIRNR" id="PIRNR004491"/>
    </source>
</evidence>
<accession>A0A0R1Y3P2</accession>
<dbReference type="EC" id="2.7.7.2" evidence="14"/>
<keyword evidence="11" id="KW-0511">Multifunctional enzyme</keyword>
<dbReference type="GO" id="GO:0005524">
    <property type="term" value="F:ATP binding"/>
    <property type="evidence" value="ECO:0007669"/>
    <property type="project" value="UniProtKB-UniRule"/>
</dbReference>
<evidence type="ECO:0000256" key="2">
    <source>
        <dbReference type="ARBA" id="ARBA00005201"/>
    </source>
</evidence>
<dbReference type="GO" id="GO:0008531">
    <property type="term" value="F:riboflavin kinase activity"/>
    <property type="evidence" value="ECO:0007669"/>
    <property type="project" value="UniProtKB-UniRule"/>
</dbReference>
<evidence type="ECO:0000256" key="4">
    <source>
        <dbReference type="ARBA" id="ARBA00022643"/>
    </source>
</evidence>
<dbReference type="InterPro" id="IPR023468">
    <property type="entry name" value="Riboflavin_kinase"/>
</dbReference>
<dbReference type="InterPro" id="IPR015864">
    <property type="entry name" value="FAD_synthase"/>
</dbReference>
<dbReference type="Gene3D" id="3.40.50.620">
    <property type="entry name" value="HUPs"/>
    <property type="match status" value="1"/>
</dbReference>
<gene>
    <name evidence="16" type="ORF">FC83_GL002254</name>
</gene>
<evidence type="ECO:0000256" key="11">
    <source>
        <dbReference type="ARBA" id="ARBA00023268"/>
    </source>
</evidence>
<keyword evidence="4 14" id="KW-0288">FMN</keyword>
<keyword evidence="9 14" id="KW-0274">FAD</keyword>
<sequence>MKVIHLHHPYDPKEIDPEPIVLALGFFDGVHRGHQAVIKRARAIATAKQLPLAVMTFNQHPAIVFKQIGPDGIDYLSPLKRKIELMRANQVDLLYVVDFTSEFASLSPQAFVAQYMVNLHAQIVVAGFDYTYGKKAVANMTTLPQLSQGRFETVSVAEQDAAAAKISSSRIRQLLLQGDVDQANTLLGYVYQTAGLVVHGLARGRTLGYPTANILTDDHQQIPGVGIYAVQIQVNGRWYEAMASVGYNITFADQHKLTVEINIFDFDTFIYGESVRIRWYHYLRGEVKFENAQGLIAQLGQDKINTRQYFEDLRRQ</sequence>
<dbReference type="FunFam" id="3.40.50.620:FF:000021">
    <property type="entry name" value="Riboflavin biosynthesis protein"/>
    <property type="match status" value="1"/>
</dbReference>
<dbReference type="InterPro" id="IPR014729">
    <property type="entry name" value="Rossmann-like_a/b/a_fold"/>
</dbReference>
<evidence type="ECO:0000256" key="6">
    <source>
        <dbReference type="ARBA" id="ARBA00022695"/>
    </source>
</evidence>
<dbReference type="Gene3D" id="2.40.30.30">
    <property type="entry name" value="Riboflavin kinase-like"/>
    <property type="match status" value="1"/>
</dbReference>
<dbReference type="SUPFAM" id="SSF52374">
    <property type="entry name" value="Nucleotidylyl transferase"/>
    <property type="match status" value="1"/>
</dbReference>
<dbReference type="GO" id="GO:0009398">
    <property type="term" value="P:FMN biosynthetic process"/>
    <property type="evidence" value="ECO:0007669"/>
    <property type="project" value="UniProtKB-UniRule"/>
</dbReference>
<evidence type="ECO:0000259" key="15">
    <source>
        <dbReference type="SMART" id="SM00904"/>
    </source>
</evidence>
<keyword evidence="10 14" id="KW-0067">ATP-binding</keyword>
<evidence type="ECO:0000256" key="9">
    <source>
        <dbReference type="ARBA" id="ARBA00022827"/>
    </source>
</evidence>
<keyword evidence="17" id="KW-1185">Reference proteome</keyword>
<keyword evidence="8 14" id="KW-0418">Kinase</keyword>
<dbReference type="UniPathway" id="UPA00276">
    <property type="reaction ID" value="UER00406"/>
</dbReference>
<dbReference type="GO" id="GO:0009231">
    <property type="term" value="P:riboflavin biosynthetic process"/>
    <property type="evidence" value="ECO:0007669"/>
    <property type="project" value="InterPro"/>
</dbReference>
<dbReference type="UniPathway" id="UPA00277">
    <property type="reaction ID" value="UER00407"/>
</dbReference>
<comment type="catalytic activity">
    <reaction evidence="13 14">
        <text>FMN + ATP + H(+) = FAD + diphosphate</text>
        <dbReference type="Rhea" id="RHEA:17237"/>
        <dbReference type="ChEBI" id="CHEBI:15378"/>
        <dbReference type="ChEBI" id="CHEBI:30616"/>
        <dbReference type="ChEBI" id="CHEBI:33019"/>
        <dbReference type="ChEBI" id="CHEBI:57692"/>
        <dbReference type="ChEBI" id="CHEBI:58210"/>
        <dbReference type="EC" id="2.7.7.2"/>
    </reaction>
</comment>
<dbReference type="RefSeq" id="WP_057002235.1">
    <property type="nucleotide sequence ID" value="NZ_AZGA01000001.1"/>
</dbReference>
<evidence type="ECO:0000256" key="10">
    <source>
        <dbReference type="ARBA" id="ARBA00022840"/>
    </source>
</evidence>
<keyword evidence="3 14" id="KW-0285">Flavoprotein</keyword>
<evidence type="ECO:0000256" key="5">
    <source>
        <dbReference type="ARBA" id="ARBA00022679"/>
    </source>
</evidence>
<evidence type="ECO:0000256" key="1">
    <source>
        <dbReference type="ARBA" id="ARBA00004726"/>
    </source>
</evidence>
<dbReference type="InterPro" id="IPR023465">
    <property type="entry name" value="Riboflavin_kinase_dom_sf"/>
</dbReference>